<keyword evidence="1" id="KW-1133">Transmembrane helix</keyword>
<gene>
    <name evidence="3" type="ORF">EV193_10346</name>
</gene>
<feature type="transmembrane region" description="Helical" evidence="1">
    <location>
        <begin position="32"/>
        <end position="50"/>
    </location>
</feature>
<evidence type="ECO:0000259" key="2">
    <source>
        <dbReference type="Pfam" id="PF20182"/>
    </source>
</evidence>
<dbReference type="NCBIfam" id="NF042915">
    <property type="entry name" value="MAB_1171c_fam"/>
    <property type="match status" value="1"/>
</dbReference>
<dbReference type="RefSeq" id="WP_242613261.1">
    <property type="nucleotide sequence ID" value="NZ_SGWQ01000003.1"/>
</dbReference>
<feature type="transmembrane region" description="Helical" evidence="1">
    <location>
        <begin position="184"/>
        <end position="203"/>
    </location>
</feature>
<protein>
    <recommendedName>
        <fullName evidence="2">DUF6545 domain-containing protein</fullName>
    </recommendedName>
</protein>
<evidence type="ECO:0000313" key="3">
    <source>
        <dbReference type="EMBL" id="RZS40734.1"/>
    </source>
</evidence>
<dbReference type="AlphaFoldDB" id="A0A4Q7KVJ3"/>
<feature type="domain" description="DUF6545" evidence="2">
    <location>
        <begin position="252"/>
        <end position="380"/>
    </location>
</feature>
<comment type="caution">
    <text evidence="3">The sequence shown here is derived from an EMBL/GenBank/DDBJ whole genome shotgun (WGS) entry which is preliminary data.</text>
</comment>
<name>A0A4Q7KVJ3_9PSEU</name>
<proteinExistence type="predicted"/>
<dbReference type="InterPro" id="IPR046675">
    <property type="entry name" value="DUF6545"/>
</dbReference>
<keyword evidence="4" id="KW-1185">Reference proteome</keyword>
<reference evidence="3 4" key="1">
    <citation type="submission" date="2019-02" db="EMBL/GenBank/DDBJ databases">
        <title>Genomic Encyclopedia of Type Strains, Phase IV (KMG-IV): sequencing the most valuable type-strain genomes for metagenomic binning, comparative biology and taxonomic classification.</title>
        <authorList>
            <person name="Goeker M."/>
        </authorList>
    </citation>
    <scope>NUCLEOTIDE SEQUENCE [LARGE SCALE GENOMIC DNA]</scope>
    <source>
        <strain evidence="3 4">DSM 101727</strain>
    </source>
</reference>
<evidence type="ECO:0000256" key="1">
    <source>
        <dbReference type="SAM" id="Phobius"/>
    </source>
</evidence>
<keyword evidence="1" id="KW-0472">Membrane</keyword>
<feature type="transmembrane region" description="Helical" evidence="1">
    <location>
        <begin position="70"/>
        <end position="92"/>
    </location>
</feature>
<dbReference type="Pfam" id="PF20182">
    <property type="entry name" value="DUF6545"/>
    <property type="match status" value="1"/>
</dbReference>
<sequence length="382" mass="41650">MTFTAGDIAHGIVSIVSLLWMLHLLARSPRNVRLWAVTALIAGWAIAYPFGVTASRGVIYLGVEPMTARYVQHVFLLFAAFSLVCFFLFSALDVENGKSRFVREIVPLAIALVGMTIGNATIPAGMRDAAAAVPSTPGKGPVGEWTVGLFYISANSYLLYAFARALVWTRRYARGAEPRLRRGLGLASIGLVGIVAAGAIFVLSNVLRLLGTPAPRWLVLPSILFLLLGITVFLIGVIYPAAATRLASFRIWRRHRRDHRLLHPLWTVLHARFPEDALHRVPSGPVRDRLSLRGVHRRYYRRVIECRDGLVRVSPYLAALDDPPSTSDTPADLARRLTDALRAHESGPATPSKAMPVAMPSGDGLDADVGELVALSQALRTA</sequence>
<dbReference type="InterPro" id="IPR050039">
    <property type="entry name" value="MAB_1171c-like"/>
</dbReference>
<evidence type="ECO:0000313" key="4">
    <source>
        <dbReference type="Proteomes" id="UP000294257"/>
    </source>
</evidence>
<feature type="transmembrane region" description="Helical" evidence="1">
    <location>
        <begin position="104"/>
        <end position="125"/>
    </location>
</feature>
<keyword evidence="1" id="KW-0812">Transmembrane</keyword>
<dbReference type="Proteomes" id="UP000294257">
    <property type="component" value="Unassembled WGS sequence"/>
</dbReference>
<accession>A0A4Q7KVJ3</accession>
<organism evidence="3 4">
    <name type="scientific">Herbihabitans rhizosphaerae</name>
    <dbReference type="NCBI Taxonomy" id="1872711"/>
    <lineage>
        <taxon>Bacteria</taxon>
        <taxon>Bacillati</taxon>
        <taxon>Actinomycetota</taxon>
        <taxon>Actinomycetes</taxon>
        <taxon>Pseudonocardiales</taxon>
        <taxon>Pseudonocardiaceae</taxon>
        <taxon>Herbihabitans</taxon>
    </lineage>
</organism>
<feature type="transmembrane region" description="Helical" evidence="1">
    <location>
        <begin position="6"/>
        <end position="25"/>
    </location>
</feature>
<dbReference type="EMBL" id="SGWQ01000003">
    <property type="protein sequence ID" value="RZS40734.1"/>
    <property type="molecule type" value="Genomic_DNA"/>
</dbReference>
<feature type="transmembrane region" description="Helical" evidence="1">
    <location>
        <begin position="145"/>
        <end position="163"/>
    </location>
</feature>
<feature type="transmembrane region" description="Helical" evidence="1">
    <location>
        <begin position="223"/>
        <end position="247"/>
    </location>
</feature>